<feature type="disulfide bond" evidence="5">
    <location>
        <begin position="68"/>
        <end position="132"/>
    </location>
</feature>
<feature type="disulfide bond" evidence="5">
    <location>
        <begin position="281"/>
        <end position="345"/>
    </location>
</feature>
<feature type="disulfide bond" evidence="5">
    <location>
        <begin position="737"/>
        <end position="798"/>
    </location>
</feature>
<keyword evidence="2" id="KW-0677">Repeat</keyword>
<dbReference type="PROSITE" id="PS50287">
    <property type="entry name" value="SRCR_2"/>
    <property type="match status" value="9"/>
</dbReference>
<keyword evidence="4" id="KW-0325">Glycoprotein</keyword>
<evidence type="ECO:0000313" key="8">
    <source>
        <dbReference type="Ensembl" id="ENSNVIP00000009283.1"/>
    </source>
</evidence>
<feature type="domain" description="SRCR" evidence="7">
    <location>
        <begin position="361"/>
        <end position="461"/>
    </location>
</feature>
<feature type="domain" description="SRCR" evidence="7">
    <location>
        <begin position="804"/>
        <end position="875"/>
    </location>
</feature>
<evidence type="ECO:0000256" key="5">
    <source>
        <dbReference type="PROSITE-ProRule" id="PRU00196"/>
    </source>
</evidence>
<dbReference type="PANTHER" id="PTHR19331">
    <property type="entry name" value="SCAVENGER RECEPTOR DOMAIN-CONTAINING"/>
    <property type="match status" value="1"/>
</dbReference>
<feature type="disulfide bond" evidence="5">
    <location>
        <begin position="724"/>
        <end position="788"/>
    </location>
</feature>
<evidence type="ECO:0000256" key="1">
    <source>
        <dbReference type="ARBA" id="ARBA00022729"/>
    </source>
</evidence>
<feature type="domain" description="SRCR" evidence="7">
    <location>
        <begin position="151"/>
        <end position="251"/>
    </location>
</feature>
<keyword evidence="3 5" id="KW-1015">Disulfide bond</keyword>
<feature type="disulfide bond" evidence="5">
    <location>
        <begin position="600"/>
        <end position="664"/>
    </location>
</feature>
<feature type="disulfide bond" evidence="5">
    <location>
        <begin position="399"/>
        <end position="460"/>
    </location>
</feature>
<dbReference type="GO" id="GO:0016020">
    <property type="term" value="C:membrane"/>
    <property type="evidence" value="ECO:0007669"/>
    <property type="project" value="InterPro"/>
</dbReference>
<feature type="disulfide bond" evidence="5">
    <location>
        <begin position="176"/>
        <end position="240"/>
    </location>
</feature>
<accession>A0A8C7AMY2</accession>
<feature type="disulfide bond" evidence="5">
    <location>
        <begin position="914"/>
        <end position="978"/>
    </location>
</feature>
<dbReference type="FunFam" id="3.10.250.10:FF:000006">
    <property type="entry name" value="neurotrypsin isoform X2"/>
    <property type="match status" value="4"/>
</dbReference>
<feature type="disulfide bond" evidence="5">
    <location>
        <begin position="430"/>
        <end position="440"/>
    </location>
</feature>
<feature type="domain" description="SRCR" evidence="7">
    <location>
        <begin position="43"/>
        <end position="143"/>
    </location>
</feature>
<dbReference type="SUPFAM" id="SSF56487">
    <property type="entry name" value="SRCR-like"/>
    <property type="match status" value="9"/>
</dbReference>
<feature type="disulfide bond" evidence="5">
    <location>
        <begin position="613"/>
        <end position="674"/>
    </location>
</feature>
<dbReference type="SMART" id="SM00202">
    <property type="entry name" value="SR"/>
    <property type="match status" value="9"/>
</dbReference>
<dbReference type="PRINTS" id="PR00258">
    <property type="entry name" value="SPERACTRCPTR"/>
</dbReference>
<feature type="domain" description="SRCR" evidence="7">
    <location>
        <begin position="575"/>
        <end position="675"/>
    </location>
</feature>
<name>A0A8C7AMY2_NEOVI</name>
<dbReference type="Gene3D" id="3.10.250.10">
    <property type="entry name" value="SRCR-like domain"/>
    <property type="match status" value="9"/>
</dbReference>
<reference evidence="8" key="1">
    <citation type="submission" date="2025-08" db="UniProtKB">
        <authorList>
            <consortium name="Ensembl"/>
        </authorList>
    </citation>
    <scope>IDENTIFICATION</scope>
</reference>
<sequence length="1078" mass="115361">MWKCDFRRYTLSFFNLSSTWGTCVLCRGCSILYSSGTDSGLALRLVNGGDRCQGRVEILYRGSWGTVCDEDWDTNDANVVCRQLECGWAMSAPGSARFGQGSGPIVLDNVRCSGQESYLWSCPHNGWNSHNCGHGEDAGVICSGTDSGLALRLVNGGDRCQGRVEVLYRGSWGTVCDDSWDTNDANVVCRQLGCGWARSAPGSARFGQGSGPIVLDDVRCSGHESYLWSCPHNGWNSHNCGHREDAGVVCSDWLAVQLVEGSGRCSGRVEVYFEGIWHTVCDDFWDKKEAQVVCRQLGCGTAVSAPGEAHYGQGSGPILLDDVQCSGTEANLGQCSHAGWFIHNCEHGEDAGVTCLDWPQLQLVNGSGRCSGRVEVFYHGQWGRVCDDHWDMNEADVVCRQLNCGRALAAPVKAQFGEGEGKFLLDDVDCTGRESFLGQCPHSDWSVHNCGPGEDASVVCSGNGHWPTLRLVNGPGRCSGRVEVFYQGTWGSVCSDGWDLKEAHVVCRQLGCGRAVSAPLGAHFGPRSGKILLDNVHCSGEESHLALCVHDAWFSHKCSQEEDVGAICSGAWMAVRLVNGTGRCSGRVEVLIQGTWGTVCDDLWDLAEATVVCHQLQCGLAVAAPTGAHFGAGSGKILLDDVQCAGAESHLGQCVHRGETGLNCGHLEDASVICAGEGQISCTSPAILTMRSTPIREISLLVNGTGRCSGRVEVLIQGTWGTVCDDLWDLAEATVVCHQLQCGLAVAAPTGAHFGAGSGKILLDDVQCAGPESHLGQCVHRGETGLNCGHLEDAGVVCTDWMAVRLVNGTGKCSGRVEVLIQGTWGTVCDDLWDLDEATVVCRQLQCGRAVAAPTGAHFGAGSGKILLDNVQCAGPMTHRSFPGGGAPVRLVGGHGRCAGRVELFYQGVWGTVCDDLWDLPEANIICRQLGCGWAVSAPGEAHFGEGSGKILLDNVHCRGDEPRLEECSHIGWFSHNCGHGEDAGVICSGKPQAGTWLLTAVLPERYPRASLQRAAAITTMFFFSTLVPSLTISFFLVYPFFASSIFPPLFLPISGASRSSTKIFFLFFFFYFSFLVF</sequence>
<comment type="caution">
    <text evidence="5">Lacks conserved residue(s) required for the propagation of feature annotation.</text>
</comment>
<dbReference type="Proteomes" id="UP000694425">
    <property type="component" value="Unplaced"/>
</dbReference>
<feature type="disulfide bond" evidence="5">
    <location>
        <begin position="494"/>
        <end position="558"/>
    </location>
</feature>
<keyword evidence="1" id="KW-0732">Signal</keyword>
<feature type="disulfide bond" evidence="5">
    <location>
        <begin position="768"/>
        <end position="778"/>
    </location>
</feature>
<keyword evidence="9" id="KW-1185">Reference proteome</keyword>
<dbReference type="PANTHER" id="PTHR19331:SF470">
    <property type="entry name" value="DELETED IN MALIGNANT BRAIN TUMORS 1 PROTEIN"/>
    <property type="match status" value="1"/>
</dbReference>
<evidence type="ECO:0000313" key="9">
    <source>
        <dbReference type="Proteomes" id="UP000694425"/>
    </source>
</evidence>
<keyword evidence="6" id="KW-0472">Membrane</keyword>
<feature type="domain" description="SRCR" evidence="7">
    <location>
        <begin position="889"/>
        <end position="989"/>
    </location>
</feature>
<dbReference type="AlphaFoldDB" id="A0A8C7AMY2"/>
<feature type="disulfide bond" evidence="5">
    <location>
        <begin position="927"/>
        <end position="988"/>
    </location>
</feature>
<evidence type="ECO:0000256" key="3">
    <source>
        <dbReference type="ARBA" id="ARBA00023157"/>
    </source>
</evidence>
<evidence type="ECO:0000256" key="4">
    <source>
        <dbReference type="ARBA" id="ARBA00023180"/>
    </source>
</evidence>
<feature type="transmembrane region" description="Helical" evidence="6">
    <location>
        <begin position="1060"/>
        <end position="1077"/>
    </location>
</feature>
<feature type="domain" description="SRCR" evidence="7">
    <location>
        <begin position="699"/>
        <end position="799"/>
    </location>
</feature>
<feature type="disulfide bond" evidence="5">
    <location>
        <begin position="644"/>
        <end position="654"/>
    </location>
</feature>
<evidence type="ECO:0000256" key="6">
    <source>
        <dbReference type="SAM" id="Phobius"/>
    </source>
</evidence>
<dbReference type="Ensembl" id="ENSNVIT00000010859.1">
    <property type="protein sequence ID" value="ENSNVIP00000009283.1"/>
    <property type="gene ID" value="ENSNVIG00000007221.1"/>
</dbReference>
<feature type="domain" description="SRCR" evidence="7">
    <location>
        <begin position="256"/>
        <end position="356"/>
    </location>
</feature>
<feature type="disulfide bond" evidence="5">
    <location>
        <begin position="189"/>
        <end position="250"/>
    </location>
</feature>
<proteinExistence type="predicted"/>
<keyword evidence="6" id="KW-1133">Transmembrane helix</keyword>
<protein>
    <recommendedName>
        <fullName evidence="7">SRCR domain-containing protein</fullName>
    </recommendedName>
</protein>
<dbReference type="FunFam" id="3.10.250.10:FF:000003">
    <property type="entry name" value="Deleted in malignant brain tumors 1"/>
    <property type="match status" value="4"/>
</dbReference>
<feature type="disulfide bond" evidence="5">
    <location>
        <begin position="81"/>
        <end position="142"/>
    </location>
</feature>
<feature type="disulfide bond" evidence="5">
    <location>
        <begin position="294"/>
        <end position="355"/>
    </location>
</feature>
<evidence type="ECO:0000256" key="2">
    <source>
        <dbReference type="ARBA" id="ARBA00022737"/>
    </source>
</evidence>
<feature type="disulfide bond" evidence="5">
    <location>
        <begin position="112"/>
        <end position="122"/>
    </location>
</feature>
<feature type="disulfide bond" evidence="5">
    <location>
        <begin position="507"/>
        <end position="568"/>
    </location>
</feature>
<dbReference type="InterPro" id="IPR036772">
    <property type="entry name" value="SRCR-like_dom_sf"/>
</dbReference>
<feature type="disulfide bond" evidence="5">
    <location>
        <begin position="325"/>
        <end position="335"/>
    </location>
</feature>
<feature type="disulfide bond" evidence="5">
    <location>
        <begin position="386"/>
        <end position="450"/>
    </location>
</feature>
<organism evidence="8 9">
    <name type="scientific">Neovison vison</name>
    <name type="common">American mink</name>
    <name type="synonym">Mustela vison</name>
    <dbReference type="NCBI Taxonomy" id="452646"/>
    <lineage>
        <taxon>Eukaryota</taxon>
        <taxon>Metazoa</taxon>
        <taxon>Chordata</taxon>
        <taxon>Craniata</taxon>
        <taxon>Vertebrata</taxon>
        <taxon>Euteleostomi</taxon>
        <taxon>Mammalia</taxon>
        <taxon>Eutheria</taxon>
        <taxon>Laurasiatheria</taxon>
        <taxon>Carnivora</taxon>
        <taxon>Caniformia</taxon>
        <taxon>Musteloidea</taxon>
        <taxon>Mustelidae</taxon>
        <taxon>Mustelinae</taxon>
        <taxon>Neogale</taxon>
    </lineage>
</organism>
<dbReference type="FunFam" id="3.10.250.10:FF:000009">
    <property type="entry name" value="WC1"/>
    <property type="match status" value="1"/>
</dbReference>
<dbReference type="GeneTree" id="ENSGT00950000183145"/>
<feature type="disulfide bond" evidence="5">
    <location>
        <begin position="958"/>
        <end position="968"/>
    </location>
</feature>
<dbReference type="InterPro" id="IPR001190">
    <property type="entry name" value="SRCR"/>
</dbReference>
<dbReference type="Pfam" id="PF00530">
    <property type="entry name" value="SRCR"/>
    <property type="match status" value="9"/>
</dbReference>
<feature type="disulfide bond" evidence="5">
    <location>
        <begin position="220"/>
        <end position="230"/>
    </location>
</feature>
<reference evidence="8" key="2">
    <citation type="submission" date="2025-09" db="UniProtKB">
        <authorList>
            <consortium name="Ensembl"/>
        </authorList>
    </citation>
    <scope>IDENTIFICATION</scope>
</reference>
<keyword evidence="6" id="KW-0812">Transmembrane</keyword>
<feature type="disulfide bond" evidence="5">
    <location>
        <begin position="538"/>
        <end position="548"/>
    </location>
</feature>
<evidence type="ECO:0000259" key="7">
    <source>
        <dbReference type="PROSITE" id="PS50287"/>
    </source>
</evidence>
<dbReference type="PROSITE" id="PS00420">
    <property type="entry name" value="SRCR_1"/>
    <property type="match status" value="4"/>
</dbReference>
<feature type="domain" description="SRCR" evidence="7">
    <location>
        <begin position="469"/>
        <end position="569"/>
    </location>
</feature>